<proteinExistence type="predicted"/>
<dbReference type="EMBL" id="GGEC01065015">
    <property type="protein sequence ID" value="MBX45499.1"/>
    <property type="molecule type" value="Transcribed_RNA"/>
</dbReference>
<protein>
    <submittedName>
        <fullName evidence="1">Uncharacterized protein</fullName>
    </submittedName>
</protein>
<evidence type="ECO:0000313" key="1">
    <source>
        <dbReference type="EMBL" id="MBX45499.1"/>
    </source>
</evidence>
<organism evidence="1">
    <name type="scientific">Rhizophora mucronata</name>
    <name type="common">Asiatic mangrove</name>
    <dbReference type="NCBI Taxonomy" id="61149"/>
    <lineage>
        <taxon>Eukaryota</taxon>
        <taxon>Viridiplantae</taxon>
        <taxon>Streptophyta</taxon>
        <taxon>Embryophyta</taxon>
        <taxon>Tracheophyta</taxon>
        <taxon>Spermatophyta</taxon>
        <taxon>Magnoliopsida</taxon>
        <taxon>eudicotyledons</taxon>
        <taxon>Gunneridae</taxon>
        <taxon>Pentapetalae</taxon>
        <taxon>rosids</taxon>
        <taxon>fabids</taxon>
        <taxon>Malpighiales</taxon>
        <taxon>Rhizophoraceae</taxon>
        <taxon>Rhizophora</taxon>
    </lineage>
</organism>
<accession>A0A2P2NSM0</accession>
<dbReference type="AlphaFoldDB" id="A0A2P2NSM0"/>
<name>A0A2P2NSM0_RHIMU</name>
<sequence>MISLCTIFKSPWKVSSST</sequence>
<reference evidence="1" key="1">
    <citation type="submission" date="2018-02" db="EMBL/GenBank/DDBJ databases">
        <title>Rhizophora mucronata_Transcriptome.</title>
        <authorList>
            <person name="Meera S.P."/>
            <person name="Sreeshan A."/>
            <person name="Augustine A."/>
        </authorList>
    </citation>
    <scope>NUCLEOTIDE SEQUENCE</scope>
    <source>
        <tissue evidence="1">Leaf</tissue>
    </source>
</reference>